<accession>A0A0W0SEN7</accession>
<dbReference type="SUPFAM" id="SSF54523">
    <property type="entry name" value="Pili subunits"/>
    <property type="match status" value="1"/>
</dbReference>
<evidence type="ECO:0000256" key="4">
    <source>
        <dbReference type="SAM" id="Phobius"/>
    </source>
</evidence>
<gene>
    <name evidence="5" type="ORF">Lbru_2145</name>
</gene>
<feature type="transmembrane region" description="Helical" evidence="4">
    <location>
        <begin position="6"/>
        <end position="29"/>
    </location>
</feature>
<evidence type="ECO:0000256" key="3">
    <source>
        <dbReference type="RuleBase" id="RU000389"/>
    </source>
</evidence>
<keyword evidence="3" id="KW-0281">Fimbrium</keyword>
<keyword evidence="4" id="KW-1133">Transmembrane helix</keyword>
<dbReference type="Pfam" id="PF07963">
    <property type="entry name" value="N_methyl"/>
    <property type="match status" value="1"/>
</dbReference>
<dbReference type="AlphaFoldDB" id="A0A0W0SEN7"/>
<dbReference type="GO" id="GO:0009289">
    <property type="term" value="C:pilus"/>
    <property type="evidence" value="ECO:0007669"/>
    <property type="project" value="InterPro"/>
</dbReference>
<dbReference type="RefSeq" id="WP_058442131.1">
    <property type="nucleotide sequence ID" value="NZ_CAAAHU010000005.1"/>
</dbReference>
<proteinExistence type="inferred from homology"/>
<evidence type="ECO:0000256" key="1">
    <source>
        <dbReference type="ARBA" id="ARBA00005233"/>
    </source>
</evidence>
<organism evidence="5 6">
    <name type="scientific">Legionella brunensis</name>
    <dbReference type="NCBI Taxonomy" id="29422"/>
    <lineage>
        <taxon>Bacteria</taxon>
        <taxon>Pseudomonadati</taxon>
        <taxon>Pseudomonadota</taxon>
        <taxon>Gammaproteobacteria</taxon>
        <taxon>Legionellales</taxon>
        <taxon>Legionellaceae</taxon>
        <taxon>Legionella</taxon>
    </lineage>
</organism>
<reference evidence="5 6" key="1">
    <citation type="submission" date="2015-11" db="EMBL/GenBank/DDBJ databases">
        <title>Genomic analysis of 38 Legionella species identifies large and diverse effector repertoires.</title>
        <authorList>
            <person name="Burstein D."/>
            <person name="Amaro F."/>
            <person name="Zusman T."/>
            <person name="Lifshitz Z."/>
            <person name="Cohen O."/>
            <person name="Gilbert J.A."/>
            <person name="Pupko T."/>
            <person name="Shuman H.A."/>
            <person name="Segal G."/>
        </authorList>
    </citation>
    <scope>NUCLEOTIDE SEQUENCE [LARGE SCALE GENOMIC DNA]</scope>
    <source>
        <strain evidence="5 6">ATCC 43878</strain>
    </source>
</reference>
<dbReference type="OrthoDB" id="115249at2"/>
<sequence>MKDRGFTLIELMIVIAILGILISVAVPAYRQHIVRAKVIEGLNLASPAKIAVTEAAMAKHTLPTSQEVTGYTSPPPTSNVKSITIGDKGVITITYTPEAGDGTLLLTPTMRTNGELTWTCTGGTLEEKYRPSGCR</sequence>
<dbReference type="GO" id="GO:0007155">
    <property type="term" value="P:cell adhesion"/>
    <property type="evidence" value="ECO:0007669"/>
    <property type="project" value="InterPro"/>
</dbReference>
<protein>
    <submittedName>
        <fullName evidence="5">Fimbrial protein, type IV pilin, PilE</fullName>
    </submittedName>
</protein>
<dbReference type="InterPro" id="IPR045584">
    <property type="entry name" value="Pilin-like"/>
</dbReference>
<dbReference type="Gene3D" id="3.30.700.10">
    <property type="entry name" value="Glycoprotein, Type 4 Pilin"/>
    <property type="match status" value="1"/>
</dbReference>
<dbReference type="Pfam" id="PF00114">
    <property type="entry name" value="Pilin"/>
    <property type="match status" value="1"/>
</dbReference>
<evidence type="ECO:0000313" key="6">
    <source>
        <dbReference type="Proteomes" id="UP000054742"/>
    </source>
</evidence>
<dbReference type="InterPro" id="IPR012902">
    <property type="entry name" value="N_methyl_site"/>
</dbReference>
<evidence type="ECO:0000256" key="2">
    <source>
        <dbReference type="ARBA" id="ARBA00022481"/>
    </source>
</evidence>
<keyword evidence="4" id="KW-0472">Membrane</keyword>
<dbReference type="PROSITE" id="PS00409">
    <property type="entry name" value="PROKAR_NTER_METHYL"/>
    <property type="match status" value="1"/>
</dbReference>
<dbReference type="STRING" id="29422.Lbru_2145"/>
<keyword evidence="6" id="KW-1185">Reference proteome</keyword>
<keyword evidence="4" id="KW-0812">Transmembrane</keyword>
<dbReference type="InterPro" id="IPR001082">
    <property type="entry name" value="Pilin"/>
</dbReference>
<dbReference type="PATRIC" id="fig|29422.6.peg.2288"/>
<keyword evidence="2" id="KW-0488">Methylation</keyword>
<evidence type="ECO:0000313" key="5">
    <source>
        <dbReference type="EMBL" id="KTC81625.1"/>
    </source>
</evidence>
<dbReference type="Proteomes" id="UP000054742">
    <property type="component" value="Unassembled WGS sequence"/>
</dbReference>
<name>A0A0W0SEN7_9GAMM</name>
<dbReference type="NCBIfam" id="TIGR02532">
    <property type="entry name" value="IV_pilin_GFxxxE"/>
    <property type="match status" value="1"/>
</dbReference>
<comment type="caution">
    <text evidence="5">The sequence shown here is derived from an EMBL/GenBank/DDBJ whole genome shotgun (WGS) entry which is preliminary data.</text>
</comment>
<comment type="similarity">
    <text evidence="1 3">Belongs to the N-Me-Phe pilin family.</text>
</comment>
<dbReference type="EMBL" id="LNXV01000029">
    <property type="protein sequence ID" value="KTC81625.1"/>
    <property type="molecule type" value="Genomic_DNA"/>
</dbReference>